<evidence type="ECO:0000313" key="9">
    <source>
        <dbReference type="Proteomes" id="UP000799291"/>
    </source>
</evidence>
<dbReference type="PANTHER" id="PTHR33048:SF21">
    <property type="entry name" value="INTEGRAL MEMBRANE PROTEIN"/>
    <property type="match status" value="1"/>
</dbReference>
<comment type="similarity">
    <text evidence="5">Belongs to the SAT4 family.</text>
</comment>
<accession>A0A6G1J2Z9</accession>
<sequence length="301" mass="32989">MSSKSYACRSEVGKVTLTLVTAHLLVLSWAIVSARVIVRIRDKTWGADDWLMAIGQHLTMGGPLQHDLIAQILYALTSIPIRASLCASLLRIAQERTHKIILWSIIPTSFISAAVMIAGALTKVSPIRAIWDIDYAMDVDAKFQPPRYQLSFLLTFTGLAVAQDLIVAGMPVVLLWNLHKSRAERIRLMLLLGLGASAAVALLVRIYFLIPQVYAKHQKVPIFICTIFELGVAIVGGSLAALRKAIKEWWEDVTDQEWQKLRSQSVVQSPAVSKDGIEVPATSAGSVNSIRRGSVPCGGRI</sequence>
<evidence type="ECO:0000256" key="5">
    <source>
        <dbReference type="ARBA" id="ARBA00038359"/>
    </source>
</evidence>
<keyword evidence="9" id="KW-1185">Reference proteome</keyword>
<feature type="domain" description="Rhodopsin" evidence="7">
    <location>
        <begin position="69"/>
        <end position="247"/>
    </location>
</feature>
<dbReference type="Pfam" id="PF20684">
    <property type="entry name" value="Fung_rhodopsin"/>
    <property type="match status" value="1"/>
</dbReference>
<evidence type="ECO:0000259" key="7">
    <source>
        <dbReference type="Pfam" id="PF20684"/>
    </source>
</evidence>
<evidence type="ECO:0000256" key="2">
    <source>
        <dbReference type="ARBA" id="ARBA00022692"/>
    </source>
</evidence>
<dbReference type="Proteomes" id="UP000799291">
    <property type="component" value="Unassembled WGS sequence"/>
</dbReference>
<comment type="subcellular location">
    <subcellularLocation>
        <location evidence="1">Membrane</location>
        <topology evidence="1">Multi-pass membrane protein</topology>
    </subcellularLocation>
</comment>
<evidence type="ECO:0000313" key="8">
    <source>
        <dbReference type="EMBL" id="KAF2684896.1"/>
    </source>
</evidence>
<feature type="transmembrane region" description="Helical" evidence="6">
    <location>
        <begin position="188"/>
        <end position="208"/>
    </location>
</feature>
<dbReference type="AlphaFoldDB" id="A0A6G1J2Z9"/>
<feature type="transmembrane region" description="Helical" evidence="6">
    <location>
        <begin position="220"/>
        <end position="242"/>
    </location>
</feature>
<organism evidence="8 9">
    <name type="scientific">Lentithecium fluviatile CBS 122367</name>
    <dbReference type="NCBI Taxonomy" id="1168545"/>
    <lineage>
        <taxon>Eukaryota</taxon>
        <taxon>Fungi</taxon>
        <taxon>Dikarya</taxon>
        <taxon>Ascomycota</taxon>
        <taxon>Pezizomycotina</taxon>
        <taxon>Dothideomycetes</taxon>
        <taxon>Pleosporomycetidae</taxon>
        <taxon>Pleosporales</taxon>
        <taxon>Massarineae</taxon>
        <taxon>Lentitheciaceae</taxon>
        <taxon>Lentithecium</taxon>
    </lineage>
</organism>
<proteinExistence type="inferred from homology"/>
<dbReference type="PANTHER" id="PTHR33048">
    <property type="entry name" value="PTH11-LIKE INTEGRAL MEMBRANE PROTEIN (AFU_ORTHOLOGUE AFUA_5G11245)"/>
    <property type="match status" value="1"/>
</dbReference>
<dbReference type="EMBL" id="MU005580">
    <property type="protein sequence ID" value="KAF2684896.1"/>
    <property type="molecule type" value="Genomic_DNA"/>
</dbReference>
<protein>
    <recommendedName>
        <fullName evidence="7">Rhodopsin domain-containing protein</fullName>
    </recommendedName>
</protein>
<keyword evidence="3 6" id="KW-1133">Transmembrane helix</keyword>
<dbReference type="GO" id="GO:0016020">
    <property type="term" value="C:membrane"/>
    <property type="evidence" value="ECO:0007669"/>
    <property type="project" value="UniProtKB-SubCell"/>
</dbReference>
<dbReference type="InterPro" id="IPR049326">
    <property type="entry name" value="Rhodopsin_dom_fungi"/>
</dbReference>
<feature type="transmembrane region" description="Helical" evidence="6">
    <location>
        <begin position="152"/>
        <end position="176"/>
    </location>
</feature>
<feature type="transmembrane region" description="Helical" evidence="6">
    <location>
        <begin position="100"/>
        <end position="121"/>
    </location>
</feature>
<evidence type="ECO:0000256" key="4">
    <source>
        <dbReference type="ARBA" id="ARBA00023136"/>
    </source>
</evidence>
<dbReference type="InterPro" id="IPR052337">
    <property type="entry name" value="SAT4-like"/>
</dbReference>
<evidence type="ECO:0000256" key="1">
    <source>
        <dbReference type="ARBA" id="ARBA00004141"/>
    </source>
</evidence>
<reference evidence="8" key="1">
    <citation type="journal article" date="2020" name="Stud. Mycol.">
        <title>101 Dothideomycetes genomes: a test case for predicting lifestyles and emergence of pathogens.</title>
        <authorList>
            <person name="Haridas S."/>
            <person name="Albert R."/>
            <person name="Binder M."/>
            <person name="Bloem J."/>
            <person name="Labutti K."/>
            <person name="Salamov A."/>
            <person name="Andreopoulos B."/>
            <person name="Baker S."/>
            <person name="Barry K."/>
            <person name="Bills G."/>
            <person name="Bluhm B."/>
            <person name="Cannon C."/>
            <person name="Castanera R."/>
            <person name="Culley D."/>
            <person name="Daum C."/>
            <person name="Ezra D."/>
            <person name="Gonzalez J."/>
            <person name="Henrissat B."/>
            <person name="Kuo A."/>
            <person name="Liang C."/>
            <person name="Lipzen A."/>
            <person name="Lutzoni F."/>
            <person name="Magnuson J."/>
            <person name="Mondo S."/>
            <person name="Nolan M."/>
            <person name="Ohm R."/>
            <person name="Pangilinan J."/>
            <person name="Park H.-J."/>
            <person name="Ramirez L."/>
            <person name="Alfaro M."/>
            <person name="Sun H."/>
            <person name="Tritt A."/>
            <person name="Yoshinaga Y."/>
            <person name="Zwiers L.-H."/>
            <person name="Turgeon B."/>
            <person name="Goodwin S."/>
            <person name="Spatafora J."/>
            <person name="Crous P."/>
            <person name="Grigoriev I."/>
        </authorList>
    </citation>
    <scope>NUCLEOTIDE SEQUENCE</scope>
    <source>
        <strain evidence="8">CBS 122367</strain>
    </source>
</reference>
<gene>
    <name evidence="8" type="ORF">K458DRAFT_403840</name>
</gene>
<keyword evidence="2 6" id="KW-0812">Transmembrane</keyword>
<keyword evidence="4 6" id="KW-0472">Membrane</keyword>
<evidence type="ECO:0000256" key="6">
    <source>
        <dbReference type="SAM" id="Phobius"/>
    </source>
</evidence>
<dbReference type="OrthoDB" id="3897607at2759"/>
<name>A0A6G1J2Z9_9PLEO</name>
<evidence type="ECO:0000256" key="3">
    <source>
        <dbReference type="ARBA" id="ARBA00022989"/>
    </source>
</evidence>